<accession>A0A3P6UEC1</accession>
<dbReference type="EMBL" id="UYRU01042438">
    <property type="protein sequence ID" value="VDK75481.1"/>
    <property type="molecule type" value="Genomic_DNA"/>
</dbReference>
<evidence type="ECO:0000313" key="1">
    <source>
        <dbReference type="EMBL" id="VDK75481.1"/>
    </source>
</evidence>
<proteinExistence type="predicted"/>
<name>A0A3P6UEC1_DIBLA</name>
<reference evidence="1 2" key="1">
    <citation type="submission" date="2018-11" db="EMBL/GenBank/DDBJ databases">
        <authorList>
            <consortium name="Pathogen Informatics"/>
        </authorList>
    </citation>
    <scope>NUCLEOTIDE SEQUENCE [LARGE SCALE GENOMIC DNA]</scope>
</reference>
<keyword evidence="2" id="KW-1185">Reference proteome</keyword>
<dbReference type="Proteomes" id="UP000281553">
    <property type="component" value="Unassembled WGS sequence"/>
</dbReference>
<protein>
    <submittedName>
        <fullName evidence="1">Uncharacterized protein</fullName>
    </submittedName>
</protein>
<dbReference type="OrthoDB" id="6271097at2759"/>
<evidence type="ECO:0000313" key="2">
    <source>
        <dbReference type="Proteomes" id="UP000281553"/>
    </source>
</evidence>
<dbReference type="AlphaFoldDB" id="A0A3P6UEC1"/>
<sequence length="163" mass="18251">MHTYGQVKFEEIYKECRLRYIRQTCRLKKIICWTPEGDLVLLNPRKVRRGSPYLTGAGKADDKQNSLECDFEKCASAPRIADLISSSTLSRFQQAMQNSVQKCTFPTSSSFPQTASSRGYARELVLMRKHALMSPASNKTLTTVENIAPVPTPKLNAMETTGA</sequence>
<gene>
    <name evidence="1" type="ORF">DILT_LOCUS2668</name>
</gene>
<organism evidence="1 2">
    <name type="scientific">Dibothriocephalus latus</name>
    <name type="common">Fish tapeworm</name>
    <name type="synonym">Diphyllobothrium latum</name>
    <dbReference type="NCBI Taxonomy" id="60516"/>
    <lineage>
        <taxon>Eukaryota</taxon>
        <taxon>Metazoa</taxon>
        <taxon>Spiralia</taxon>
        <taxon>Lophotrochozoa</taxon>
        <taxon>Platyhelminthes</taxon>
        <taxon>Cestoda</taxon>
        <taxon>Eucestoda</taxon>
        <taxon>Diphyllobothriidea</taxon>
        <taxon>Diphyllobothriidae</taxon>
        <taxon>Dibothriocephalus</taxon>
    </lineage>
</organism>